<dbReference type="AlphaFoldDB" id="A0A7Z0EMZ0"/>
<evidence type="ECO:0000256" key="1">
    <source>
        <dbReference type="SAM" id="MobiDB-lite"/>
    </source>
</evidence>
<keyword evidence="4" id="KW-0675">Receptor</keyword>
<comment type="caution">
    <text evidence="4">The sequence shown here is derived from an EMBL/GenBank/DDBJ whole genome shotgun (WGS) entry which is preliminary data.</text>
</comment>
<dbReference type="Proteomes" id="UP000572051">
    <property type="component" value="Unassembled WGS sequence"/>
</dbReference>
<proteinExistence type="predicted"/>
<reference evidence="4 5" key="1">
    <citation type="submission" date="2020-07" db="EMBL/GenBank/DDBJ databases">
        <title>Sequencing the genomes of 1000 actinobacteria strains.</title>
        <authorList>
            <person name="Klenk H.-P."/>
        </authorList>
    </citation>
    <scope>NUCLEOTIDE SEQUENCE [LARGE SCALE GENOMIC DNA]</scope>
    <source>
        <strain evidence="4 5">DSM 44442</strain>
    </source>
</reference>
<protein>
    <submittedName>
        <fullName evidence="4">Outer membrane receptor protein involved in Fe transport</fullName>
    </submittedName>
</protein>
<evidence type="ECO:0000313" key="5">
    <source>
        <dbReference type="Proteomes" id="UP000572051"/>
    </source>
</evidence>
<accession>A0A7Z0EMZ0</accession>
<dbReference type="EMBL" id="JACCFS010000001">
    <property type="protein sequence ID" value="NYJ35107.1"/>
    <property type="molecule type" value="Genomic_DNA"/>
</dbReference>
<feature type="compositionally biased region" description="Gly residues" evidence="1">
    <location>
        <begin position="105"/>
        <end position="121"/>
    </location>
</feature>
<organism evidence="4 5">
    <name type="scientific">Nocardiopsis aegyptia</name>
    <dbReference type="NCBI Taxonomy" id="220378"/>
    <lineage>
        <taxon>Bacteria</taxon>
        <taxon>Bacillati</taxon>
        <taxon>Actinomycetota</taxon>
        <taxon>Actinomycetes</taxon>
        <taxon>Streptosporangiales</taxon>
        <taxon>Nocardiopsidaceae</taxon>
        <taxon>Nocardiopsis</taxon>
    </lineage>
</organism>
<feature type="transmembrane region" description="Helical" evidence="2">
    <location>
        <begin position="20"/>
        <end position="40"/>
    </location>
</feature>
<keyword evidence="5" id="KW-1185">Reference proteome</keyword>
<evidence type="ECO:0000256" key="2">
    <source>
        <dbReference type="SAM" id="Phobius"/>
    </source>
</evidence>
<name>A0A7Z0EMZ0_9ACTN</name>
<keyword evidence="2" id="KW-1133">Transmembrane helix</keyword>
<evidence type="ECO:0000313" key="4">
    <source>
        <dbReference type="EMBL" id="NYJ35107.1"/>
    </source>
</evidence>
<sequence length="159" mass="15516">MTNLPPQFNAPRPRTGPTPAQIVGVGCAGCLGVGVLLVLFTGCVSALSEGSGAGAPGAVATVTATERATEEVETVATETVTATEEVEVEVTVTETETAAADPADTGGGSGTGGDSDSGGGSAYYDNCTAAREAGAAPVRRGDPGYGPHLDRDGDGVGCE</sequence>
<feature type="region of interest" description="Disordered" evidence="1">
    <location>
        <begin position="92"/>
        <end position="159"/>
    </location>
</feature>
<gene>
    <name evidence="4" type="ORF">HNR10_002988</name>
</gene>
<feature type="domain" description="Excalibur calcium-binding" evidence="3">
    <location>
        <begin position="123"/>
        <end position="159"/>
    </location>
</feature>
<dbReference type="InterPro" id="IPR008613">
    <property type="entry name" value="Excalibur_Ca-bd_domain"/>
</dbReference>
<feature type="compositionally biased region" description="Basic and acidic residues" evidence="1">
    <location>
        <begin position="148"/>
        <end position="159"/>
    </location>
</feature>
<keyword evidence="2" id="KW-0472">Membrane</keyword>
<evidence type="ECO:0000259" key="3">
    <source>
        <dbReference type="SMART" id="SM00894"/>
    </source>
</evidence>
<dbReference type="SMART" id="SM00894">
    <property type="entry name" value="Excalibur"/>
    <property type="match status" value="1"/>
</dbReference>
<dbReference type="RefSeq" id="WP_179824086.1">
    <property type="nucleotide sequence ID" value="NZ_JACCFS010000001.1"/>
</dbReference>
<dbReference type="Pfam" id="PF05901">
    <property type="entry name" value="Excalibur"/>
    <property type="match status" value="1"/>
</dbReference>
<keyword evidence="2" id="KW-0812">Transmembrane</keyword>